<dbReference type="OrthoDB" id="657291at2"/>
<dbReference type="Pfam" id="PF18958">
    <property type="entry name" value="DUF5700"/>
    <property type="match status" value="1"/>
</dbReference>
<keyword evidence="5" id="KW-1185">Reference proteome</keyword>
<feature type="signal peptide" evidence="1">
    <location>
        <begin position="1"/>
        <end position="20"/>
    </location>
</feature>
<organism evidence="3 4">
    <name type="scientific">Prolixibacter denitrificans</name>
    <dbReference type="NCBI Taxonomy" id="1541063"/>
    <lineage>
        <taxon>Bacteria</taxon>
        <taxon>Pseudomonadati</taxon>
        <taxon>Bacteroidota</taxon>
        <taxon>Bacteroidia</taxon>
        <taxon>Marinilabiliales</taxon>
        <taxon>Prolixibacteraceae</taxon>
        <taxon>Prolixibacter</taxon>
    </lineage>
</organism>
<feature type="chain" id="PRO_5015178599" description="DUF2268 domain-containing protein" evidence="1">
    <location>
        <begin position="21"/>
        <end position="388"/>
    </location>
</feature>
<evidence type="ECO:0000313" key="4">
    <source>
        <dbReference type="Proteomes" id="UP000240621"/>
    </source>
</evidence>
<evidence type="ECO:0000313" key="2">
    <source>
        <dbReference type="EMBL" id="GET22745.1"/>
    </source>
</evidence>
<evidence type="ECO:0000256" key="1">
    <source>
        <dbReference type="SAM" id="SignalP"/>
    </source>
</evidence>
<dbReference type="AlphaFoldDB" id="A0A2P8C6B1"/>
<comment type="caution">
    <text evidence="3">The sequence shown here is derived from an EMBL/GenBank/DDBJ whole genome shotgun (WGS) entry which is preliminary data.</text>
</comment>
<reference evidence="2 5" key="2">
    <citation type="submission" date="2019-10" db="EMBL/GenBank/DDBJ databases">
        <title>Prolixibacter strains distinguished by the presence of nitrate reductase genes were adept at nitrate-dependent anaerobic corrosion of metallic iron and carbon steel.</title>
        <authorList>
            <person name="Iino T."/>
            <person name="Shono N."/>
            <person name="Ito K."/>
            <person name="Nakamura R."/>
            <person name="Sueoka K."/>
            <person name="Harayama S."/>
            <person name="Ohkuma M."/>
        </authorList>
    </citation>
    <scope>NUCLEOTIDE SEQUENCE [LARGE SCALE GENOMIC DNA]</scope>
    <source>
        <strain evidence="2 5">MIC1-1</strain>
    </source>
</reference>
<dbReference type="Proteomes" id="UP000396862">
    <property type="component" value="Unassembled WGS sequence"/>
</dbReference>
<evidence type="ECO:0000313" key="3">
    <source>
        <dbReference type="EMBL" id="PSK80477.1"/>
    </source>
</evidence>
<gene>
    <name evidence="3" type="ORF">CLV93_1157</name>
    <name evidence="2" type="ORF">JCM18694_29910</name>
</gene>
<dbReference type="RefSeq" id="WP_106543778.1">
    <property type="nucleotide sequence ID" value="NZ_BLAU01000001.1"/>
</dbReference>
<keyword evidence="1" id="KW-0732">Signal</keyword>
<reference evidence="3 4" key="1">
    <citation type="submission" date="2018-03" db="EMBL/GenBank/DDBJ databases">
        <title>Genomic Encyclopedia of Archaeal and Bacterial Type Strains, Phase II (KMG-II): from individual species to whole genera.</title>
        <authorList>
            <person name="Goeker M."/>
        </authorList>
    </citation>
    <scope>NUCLEOTIDE SEQUENCE [LARGE SCALE GENOMIC DNA]</scope>
    <source>
        <strain evidence="3 4">DSM 27267</strain>
    </source>
</reference>
<proteinExistence type="predicted"/>
<name>A0A2P8C6B1_9BACT</name>
<evidence type="ECO:0008006" key="6">
    <source>
        <dbReference type="Google" id="ProtNLM"/>
    </source>
</evidence>
<dbReference type="EMBL" id="PYGC01000015">
    <property type="protein sequence ID" value="PSK80477.1"/>
    <property type="molecule type" value="Genomic_DNA"/>
</dbReference>
<accession>A0A2P8C6B1</accession>
<sequence>MKIRILFLFTFLLFSASLYAQIIGNNSIDFSGMKPFWQIESSLIKDKEPPPGEWNALFNSPAYQILFAGGFSQKNFEHQLRLAFMPSMDSVLNIALKKNDQQSEYLDHYLLIKGKEKKLKELQTKLQKEQLIETALSMARNFLPDSFSIDNSLPPVSFAIFENSTTRAPSGIIIDLVFSMDFDSYLPYLLAHEAYHIYRDKIRNTHYPDKHQPDYPMVQMLTQMETEGIADLIDKKKFFLKKGSFSNCDWAKSYQHYLDKAPKTIRELDKYFTQMAAFPNSDRKIIQDLIPMNGHPTGYFMANAIMQKMGKRTLIKQTANPFAFFRLYQRVALKDKKHYPPFSSATMQYLHEMEQKYVPSKNSLPPAPEQPSSPKLMWYEKDKVQYNW</sequence>
<protein>
    <recommendedName>
        <fullName evidence="6">DUF2268 domain-containing protein</fullName>
    </recommendedName>
</protein>
<dbReference type="Proteomes" id="UP000240621">
    <property type="component" value="Unassembled WGS sequence"/>
</dbReference>
<dbReference type="EMBL" id="BLAU01000001">
    <property type="protein sequence ID" value="GET22745.1"/>
    <property type="molecule type" value="Genomic_DNA"/>
</dbReference>
<evidence type="ECO:0000313" key="5">
    <source>
        <dbReference type="Proteomes" id="UP000396862"/>
    </source>
</evidence>
<dbReference type="InterPro" id="IPR043754">
    <property type="entry name" value="DUF5700"/>
</dbReference>